<keyword evidence="2" id="KW-0812">Transmembrane</keyword>
<feature type="chain" id="PRO_5041425234" evidence="3">
    <location>
        <begin position="20"/>
        <end position="299"/>
    </location>
</feature>
<protein>
    <submittedName>
        <fullName evidence="4">Uncharacterized protein</fullName>
    </submittedName>
</protein>
<feature type="compositionally biased region" description="Low complexity" evidence="1">
    <location>
        <begin position="103"/>
        <end position="112"/>
    </location>
</feature>
<accession>A0AA35TYY4</accession>
<feature type="region of interest" description="Disordered" evidence="1">
    <location>
        <begin position="216"/>
        <end position="239"/>
    </location>
</feature>
<evidence type="ECO:0000256" key="1">
    <source>
        <dbReference type="SAM" id="MobiDB-lite"/>
    </source>
</evidence>
<dbReference type="Proteomes" id="UP001174909">
    <property type="component" value="Unassembled WGS sequence"/>
</dbReference>
<evidence type="ECO:0000313" key="5">
    <source>
        <dbReference type="Proteomes" id="UP001174909"/>
    </source>
</evidence>
<feature type="compositionally biased region" description="Basic and acidic residues" evidence="1">
    <location>
        <begin position="120"/>
        <end position="136"/>
    </location>
</feature>
<keyword evidence="5" id="KW-1185">Reference proteome</keyword>
<feature type="compositionally biased region" description="Polar residues" evidence="1">
    <location>
        <begin position="137"/>
        <end position="155"/>
    </location>
</feature>
<feature type="region of interest" description="Disordered" evidence="1">
    <location>
        <begin position="103"/>
        <end position="157"/>
    </location>
</feature>
<feature type="signal peptide" evidence="3">
    <location>
        <begin position="1"/>
        <end position="19"/>
    </location>
</feature>
<comment type="caution">
    <text evidence="4">The sequence shown here is derived from an EMBL/GenBank/DDBJ whole genome shotgun (WGS) entry which is preliminary data.</text>
</comment>
<gene>
    <name evidence="4" type="ORF">GBAR_LOCUS30675</name>
</gene>
<keyword evidence="3" id="KW-0732">Signal</keyword>
<name>A0AA35TYY4_GEOBA</name>
<feature type="transmembrane region" description="Helical" evidence="2">
    <location>
        <begin position="31"/>
        <end position="58"/>
    </location>
</feature>
<reference evidence="4" key="1">
    <citation type="submission" date="2023-03" db="EMBL/GenBank/DDBJ databases">
        <authorList>
            <person name="Steffen K."/>
            <person name="Cardenas P."/>
        </authorList>
    </citation>
    <scope>NUCLEOTIDE SEQUENCE</scope>
</reference>
<evidence type="ECO:0000256" key="3">
    <source>
        <dbReference type="SAM" id="SignalP"/>
    </source>
</evidence>
<proteinExistence type="predicted"/>
<dbReference type="EMBL" id="CASHTH010004346">
    <property type="protein sequence ID" value="CAI8056314.1"/>
    <property type="molecule type" value="Genomic_DNA"/>
</dbReference>
<keyword evidence="2" id="KW-1133">Transmembrane helix</keyword>
<organism evidence="4 5">
    <name type="scientific">Geodia barretti</name>
    <name type="common">Barrett's horny sponge</name>
    <dbReference type="NCBI Taxonomy" id="519541"/>
    <lineage>
        <taxon>Eukaryota</taxon>
        <taxon>Metazoa</taxon>
        <taxon>Porifera</taxon>
        <taxon>Demospongiae</taxon>
        <taxon>Heteroscleromorpha</taxon>
        <taxon>Tetractinellida</taxon>
        <taxon>Astrophorina</taxon>
        <taxon>Geodiidae</taxon>
        <taxon>Geodia</taxon>
    </lineage>
</organism>
<keyword evidence="2" id="KW-0472">Membrane</keyword>
<sequence length="299" mass="33087">MLWLVVFVAVAGTTGIVSCEGRGDEERTAGIIAGSVVGGVVLIIVTIITIVLCALYCYKRVTSLEHVLSSKSRDDSRRAMQDEKSSLMTNEYDTVCTGDELSLSSSVSQSNRGRVRSSHPPREIESEYSEIRRDYISNRNSKSPCSRSATPTDNPLVSGIRGGVVSYGAVSGDTDDRPYSYIQVGKRDVAVSRGGPNSLSLIVMLMVQRVVSLQGPGGSEQGQLNPNLHQKWRHPEPRQRSTFQQLYQSLSQPEELLLSWSEEEEEVSELARQLGADHAYSQNLYNDLQNQYLNDTDMY</sequence>
<dbReference type="AlphaFoldDB" id="A0AA35TYY4"/>
<evidence type="ECO:0000313" key="4">
    <source>
        <dbReference type="EMBL" id="CAI8056314.1"/>
    </source>
</evidence>
<evidence type="ECO:0000256" key="2">
    <source>
        <dbReference type="SAM" id="Phobius"/>
    </source>
</evidence>